<reference evidence="2 3" key="1">
    <citation type="submission" date="2014-04" db="EMBL/GenBank/DDBJ databases">
        <authorList>
            <consortium name="DOE Joint Genome Institute"/>
            <person name="Kuo A."/>
            <person name="Tarkka M."/>
            <person name="Buscot F."/>
            <person name="Kohler A."/>
            <person name="Nagy L.G."/>
            <person name="Floudas D."/>
            <person name="Copeland A."/>
            <person name="Barry K.W."/>
            <person name="Cichocki N."/>
            <person name="Veneault-Fourrey C."/>
            <person name="LaButti K."/>
            <person name="Lindquist E.A."/>
            <person name="Lipzen A."/>
            <person name="Lundell T."/>
            <person name="Morin E."/>
            <person name="Murat C."/>
            <person name="Sun H."/>
            <person name="Tunlid A."/>
            <person name="Henrissat B."/>
            <person name="Grigoriev I.V."/>
            <person name="Hibbett D.S."/>
            <person name="Martin F."/>
            <person name="Nordberg H.P."/>
            <person name="Cantor M.N."/>
            <person name="Hua S.X."/>
        </authorList>
    </citation>
    <scope>NUCLEOTIDE SEQUENCE [LARGE SCALE GENOMIC DNA]</scope>
    <source>
        <strain evidence="2 3">F 1598</strain>
    </source>
</reference>
<organism evidence="2 3">
    <name type="scientific">Piloderma croceum (strain F 1598)</name>
    <dbReference type="NCBI Taxonomy" id="765440"/>
    <lineage>
        <taxon>Eukaryota</taxon>
        <taxon>Fungi</taxon>
        <taxon>Dikarya</taxon>
        <taxon>Basidiomycota</taxon>
        <taxon>Agaricomycotina</taxon>
        <taxon>Agaricomycetes</taxon>
        <taxon>Agaricomycetidae</taxon>
        <taxon>Atheliales</taxon>
        <taxon>Atheliaceae</taxon>
        <taxon>Piloderma</taxon>
    </lineage>
</organism>
<feature type="chain" id="PRO_5002164184" evidence="1">
    <location>
        <begin position="49"/>
        <end position="91"/>
    </location>
</feature>
<protein>
    <submittedName>
        <fullName evidence="2">Uncharacterized protein</fullName>
    </submittedName>
</protein>
<evidence type="ECO:0000256" key="1">
    <source>
        <dbReference type="SAM" id="SignalP"/>
    </source>
</evidence>
<dbReference type="Proteomes" id="UP000054166">
    <property type="component" value="Unassembled WGS sequence"/>
</dbReference>
<dbReference type="HOGENOM" id="CLU_2427838_0_0_1"/>
<accession>A0A0C3F037</accession>
<evidence type="ECO:0000313" key="2">
    <source>
        <dbReference type="EMBL" id="KIM78125.1"/>
    </source>
</evidence>
<reference evidence="3" key="2">
    <citation type="submission" date="2015-01" db="EMBL/GenBank/DDBJ databases">
        <title>Evolutionary Origins and Diversification of the Mycorrhizal Mutualists.</title>
        <authorList>
            <consortium name="DOE Joint Genome Institute"/>
            <consortium name="Mycorrhizal Genomics Consortium"/>
            <person name="Kohler A."/>
            <person name="Kuo A."/>
            <person name="Nagy L.G."/>
            <person name="Floudas D."/>
            <person name="Copeland A."/>
            <person name="Barry K.W."/>
            <person name="Cichocki N."/>
            <person name="Veneault-Fourrey C."/>
            <person name="LaButti K."/>
            <person name="Lindquist E.A."/>
            <person name="Lipzen A."/>
            <person name="Lundell T."/>
            <person name="Morin E."/>
            <person name="Murat C."/>
            <person name="Riley R."/>
            <person name="Ohm R."/>
            <person name="Sun H."/>
            <person name="Tunlid A."/>
            <person name="Henrissat B."/>
            <person name="Grigoriev I.V."/>
            <person name="Hibbett D.S."/>
            <person name="Martin F."/>
        </authorList>
    </citation>
    <scope>NUCLEOTIDE SEQUENCE [LARGE SCALE GENOMIC DNA]</scope>
    <source>
        <strain evidence="3">F 1598</strain>
    </source>
</reference>
<dbReference type="EMBL" id="KN833019">
    <property type="protein sequence ID" value="KIM78125.1"/>
    <property type="molecule type" value="Genomic_DNA"/>
</dbReference>
<gene>
    <name evidence="2" type="ORF">PILCRDRAFT_824840</name>
</gene>
<dbReference type="AlphaFoldDB" id="A0A0C3F037"/>
<name>A0A0C3F037_PILCF</name>
<dbReference type="InParanoid" id="A0A0C3F037"/>
<evidence type="ECO:0000313" key="3">
    <source>
        <dbReference type="Proteomes" id="UP000054166"/>
    </source>
</evidence>
<feature type="signal peptide" evidence="1">
    <location>
        <begin position="1"/>
        <end position="48"/>
    </location>
</feature>
<proteinExistence type="predicted"/>
<sequence length="91" mass="9978">MPLSATAIKVGCILPSYPQLASQSKPHNHTMRFFIPAMLFALIAAVAADHHCGGHHSRCESQSDCCHSYHCIKAFENGFSGKLRGYKTCEN</sequence>
<keyword evidence="3" id="KW-1185">Reference proteome</keyword>
<keyword evidence="1" id="KW-0732">Signal</keyword>